<protein>
    <submittedName>
        <fullName evidence="2">Uncharacterized protein</fullName>
    </submittedName>
</protein>
<feature type="transmembrane region" description="Helical" evidence="1">
    <location>
        <begin position="163"/>
        <end position="188"/>
    </location>
</feature>
<evidence type="ECO:0000313" key="2">
    <source>
        <dbReference type="EMBL" id="TSC93246.1"/>
    </source>
</evidence>
<comment type="caution">
    <text evidence="2">The sequence shown here is derived from an EMBL/GenBank/DDBJ whole genome shotgun (WGS) entry which is preliminary data.</text>
</comment>
<dbReference type="EMBL" id="VMGK01000004">
    <property type="protein sequence ID" value="TSC93246.1"/>
    <property type="molecule type" value="Genomic_DNA"/>
</dbReference>
<feature type="transmembrane region" description="Helical" evidence="1">
    <location>
        <begin position="121"/>
        <end position="142"/>
    </location>
</feature>
<feature type="transmembrane region" description="Helical" evidence="1">
    <location>
        <begin position="79"/>
        <end position="101"/>
    </location>
</feature>
<organism evidence="2 3">
    <name type="scientific">Candidatus Berkelbacteria bacterium Licking1014_7</name>
    <dbReference type="NCBI Taxonomy" id="2017147"/>
    <lineage>
        <taxon>Bacteria</taxon>
        <taxon>Candidatus Berkelbacteria</taxon>
    </lineage>
</organism>
<keyword evidence="1" id="KW-0472">Membrane</keyword>
<keyword evidence="1" id="KW-0812">Transmembrane</keyword>
<dbReference type="Pfam" id="PF18895">
    <property type="entry name" value="T4SS_pilin"/>
    <property type="match status" value="2"/>
</dbReference>
<accession>A0A554LK35</accession>
<sequence>MTTEKIWNLFGNKVTKPDVSGVDPSADPNAFLTNNAYHWLVLFIDAVYYLFLIAILISAVIYLTAGASDEKTAQAKKGILYSVIGFVVTASALAIVSLVVAKTGELSNVLAGNDVFINLTAIVFQTVSSLSGAIFMVMLLLGGFKYLTGAGNEEQTAGAKKQMINATIGLALTLSAFAIGAAIINLIFGQ</sequence>
<proteinExistence type="predicted"/>
<gene>
    <name evidence="2" type="ORF">CEN89_150</name>
</gene>
<dbReference type="AlphaFoldDB" id="A0A554LK35"/>
<feature type="transmembrane region" description="Helical" evidence="1">
    <location>
        <begin position="46"/>
        <end position="67"/>
    </location>
</feature>
<name>A0A554LK35_9BACT</name>
<keyword evidence="1" id="KW-1133">Transmembrane helix</keyword>
<evidence type="ECO:0000313" key="3">
    <source>
        <dbReference type="Proteomes" id="UP000315689"/>
    </source>
</evidence>
<reference evidence="2 3" key="1">
    <citation type="submission" date="2017-07" db="EMBL/GenBank/DDBJ databases">
        <title>Mechanisms for carbon and nitrogen cycling indicate functional differentiation within the Candidate Phyla Radiation.</title>
        <authorList>
            <person name="Danczak R.E."/>
            <person name="Johnston M.D."/>
            <person name="Kenah C."/>
            <person name="Slattery M."/>
            <person name="Wrighton K.C."/>
            <person name="Wilkins M.J."/>
        </authorList>
    </citation>
    <scope>NUCLEOTIDE SEQUENCE [LARGE SCALE GENOMIC DNA]</scope>
    <source>
        <strain evidence="2">Licking1014_7</strain>
    </source>
</reference>
<dbReference type="InterPro" id="IPR043993">
    <property type="entry name" value="T4SS_pilin"/>
</dbReference>
<dbReference type="Proteomes" id="UP000315689">
    <property type="component" value="Unassembled WGS sequence"/>
</dbReference>
<evidence type="ECO:0000256" key="1">
    <source>
        <dbReference type="SAM" id="Phobius"/>
    </source>
</evidence>